<sequence length="290" mass="30692">MSAVPLLSARGVTRDYPLPPSGPMRRRGVLRAVRGVDVDVAPGEVVALIGESGSGKSTLVRILLALDAATAGTVAFEGRAVRPGGARSTRWLRRRTGIVLQDPYGSLDPRMTVGRTVAEPLRALRIPGDHRAMVEEVLERVGLSPSRAHQYPHELSGGQRQRVALARAIVHGPTLLVGDEPLSALDVTVRAQILDLLRGLHAERGTALLLVSHDIGLVQNFADRVLVMHDGAVVEEGSAVRVLGAPRHPYTRELVSAVPAVPGPPAAAGVGDEGDPPVPASTTHLPVRRH</sequence>
<dbReference type="Proteomes" id="UP001596527">
    <property type="component" value="Unassembled WGS sequence"/>
</dbReference>
<comment type="similarity">
    <text evidence="1">Belongs to the ABC transporter superfamily.</text>
</comment>
<keyword evidence="4 7" id="KW-0067">ATP-binding</keyword>
<feature type="domain" description="ABC transporter" evidence="6">
    <location>
        <begin position="7"/>
        <end position="255"/>
    </location>
</feature>
<comment type="caution">
    <text evidence="7">The sequence shown here is derived from an EMBL/GenBank/DDBJ whole genome shotgun (WGS) entry which is preliminary data.</text>
</comment>
<dbReference type="SUPFAM" id="SSF52540">
    <property type="entry name" value="P-loop containing nucleoside triphosphate hydrolases"/>
    <property type="match status" value="1"/>
</dbReference>
<keyword evidence="2" id="KW-0813">Transport</keyword>
<dbReference type="Gene3D" id="3.40.50.300">
    <property type="entry name" value="P-loop containing nucleotide triphosphate hydrolases"/>
    <property type="match status" value="1"/>
</dbReference>
<organism evidence="7 8">
    <name type="scientific">Schaalia naturae</name>
    <dbReference type="NCBI Taxonomy" id="635203"/>
    <lineage>
        <taxon>Bacteria</taxon>
        <taxon>Bacillati</taxon>
        <taxon>Actinomycetota</taxon>
        <taxon>Actinomycetes</taxon>
        <taxon>Actinomycetales</taxon>
        <taxon>Actinomycetaceae</taxon>
        <taxon>Schaalia</taxon>
    </lineage>
</organism>
<evidence type="ECO:0000313" key="7">
    <source>
        <dbReference type="EMBL" id="MFC7581677.1"/>
    </source>
</evidence>
<dbReference type="PANTHER" id="PTHR43776">
    <property type="entry name" value="TRANSPORT ATP-BINDING PROTEIN"/>
    <property type="match status" value="1"/>
</dbReference>
<dbReference type="CDD" id="cd03257">
    <property type="entry name" value="ABC_NikE_OppD_transporters"/>
    <property type="match status" value="1"/>
</dbReference>
<evidence type="ECO:0000256" key="4">
    <source>
        <dbReference type="ARBA" id="ARBA00022840"/>
    </source>
</evidence>
<dbReference type="SMART" id="SM00382">
    <property type="entry name" value="AAA"/>
    <property type="match status" value="1"/>
</dbReference>
<dbReference type="InterPro" id="IPR017871">
    <property type="entry name" value="ABC_transporter-like_CS"/>
</dbReference>
<gene>
    <name evidence="7" type="ORF">ACFQWG_10775</name>
</gene>
<feature type="region of interest" description="Disordered" evidence="5">
    <location>
        <begin position="263"/>
        <end position="290"/>
    </location>
</feature>
<evidence type="ECO:0000259" key="6">
    <source>
        <dbReference type="PROSITE" id="PS50893"/>
    </source>
</evidence>
<evidence type="ECO:0000256" key="3">
    <source>
        <dbReference type="ARBA" id="ARBA00022741"/>
    </source>
</evidence>
<reference evidence="8" key="1">
    <citation type="journal article" date="2019" name="Int. J. Syst. Evol. Microbiol.">
        <title>The Global Catalogue of Microorganisms (GCM) 10K type strain sequencing project: providing services to taxonomists for standard genome sequencing and annotation.</title>
        <authorList>
            <consortium name="The Broad Institute Genomics Platform"/>
            <consortium name="The Broad Institute Genome Sequencing Center for Infectious Disease"/>
            <person name="Wu L."/>
            <person name="Ma J."/>
        </authorList>
    </citation>
    <scope>NUCLEOTIDE SEQUENCE [LARGE SCALE GENOMIC DNA]</scope>
    <source>
        <strain evidence="8">CCUG 56698</strain>
    </source>
</reference>
<dbReference type="PANTHER" id="PTHR43776:SF7">
    <property type="entry name" value="D,D-DIPEPTIDE TRANSPORT ATP-BINDING PROTEIN DDPF-RELATED"/>
    <property type="match status" value="1"/>
</dbReference>
<keyword evidence="3" id="KW-0547">Nucleotide-binding</keyword>
<dbReference type="RefSeq" id="WP_380975178.1">
    <property type="nucleotide sequence ID" value="NZ_JBHTEF010000001.1"/>
</dbReference>
<dbReference type="EMBL" id="JBHTEF010000001">
    <property type="protein sequence ID" value="MFC7581677.1"/>
    <property type="molecule type" value="Genomic_DNA"/>
</dbReference>
<evidence type="ECO:0000256" key="5">
    <source>
        <dbReference type="SAM" id="MobiDB-lite"/>
    </source>
</evidence>
<dbReference type="PROSITE" id="PS50893">
    <property type="entry name" value="ABC_TRANSPORTER_2"/>
    <property type="match status" value="1"/>
</dbReference>
<accession>A0ABW2SNK8</accession>
<evidence type="ECO:0000313" key="8">
    <source>
        <dbReference type="Proteomes" id="UP001596527"/>
    </source>
</evidence>
<protein>
    <submittedName>
        <fullName evidence="7">ABC transporter ATP-binding protein</fullName>
    </submittedName>
</protein>
<evidence type="ECO:0000256" key="2">
    <source>
        <dbReference type="ARBA" id="ARBA00022448"/>
    </source>
</evidence>
<dbReference type="InterPro" id="IPR050319">
    <property type="entry name" value="ABC_transp_ATP-bind"/>
</dbReference>
<dbReference type="PROSITE" id="PS00211">
    <property type="entry name" value="ABC_TRANSPORTER_1"/>
    <property type="match status" value="1"/>
</dbReference>
<name>A0ABW2SNK8_9ACTO</name>
<dbReference type="GO" id="GO:0005524">
    <property type="term" value="F:ATP binding"/>
    <property type="evidence" value="ECO:0007669"/>
    <property type="project" value="UniProtKB-KW"/>
</dbReference>
<dbReference type="InterPro" id="IPR003439">
    <property type="entry name" value="ABC_transporter-like_ATP-bd"/>
</dbReference>
<keyword evidence="8" id="KW-1185">Reference proteome</keyword>
<dbReference type="Pfam" id="PF00005">
    <property type="entry name" value="ABC_tran"/>
    <property type="match status" value="1"/>
</dbReference>
<dbReference type="InterPro" id="IPR027417">
    <property type="entry name" value="P-loop_NTPase"/>
</dbReference>
<proteinExistence type="inferred from homology"/>
<evidence type="ECO:0000256" key="1">
    <source>
        <dbReference type="ARBA" id="ARBA00005417"/>
    </source>
</evidence>
<dbReference type="InterPro" id="IPR003593">
    <property type="entry name" value="AAA+_ATPase"/>
</dbReference>